<dbReference type="HAMAP" id="MF_00048">
    <property type="entry name" value="UPF0102"/>
    <property type="match status" value="1"/>
</dbReference>
<dbReference type="SUPFAM" id="SSF52980">
    <property type="entry name" value="Restriction endonuclease-like"/>
    <property type="match status" value="1"/>
</dbReference>
<dbReference type="STRING" id="1032488.HMPREF9371_0797"/>
<sequence>MVLQNGENGADYITKGGLMRLNHPRAQAAEEAACGYLKRCGCRILARNWHCRYGEIDIIAQEGQTVLFVEVRQRSGQAFGGAAASITPAKLAKLSRSAEAWLQQHAPHADCRLDAVLLDGCGPPQWLKNIGA</sequence>
<dbReference type="Proteomes" id="UP000003019">
    <property type="component" value="Unassembled WGS sequence"/>
</dbReference>
<dbReference type="PATRIC" id="fig|1032488.3.peg.732"/>
<evidence type="ECO:0000313" key="3">
    <source>
        <dbReference type="EMBL" id="EGY53011.1"/>
    </source>
</evidence>
<evidence type="ECO:0000256" key="1">
    <source>
        <dbReference type="ARBA" id="ARBA00006738"/>
    </source>
</evidence>
<dbReference type="NCBIfam" id="TIGR00252">
    <property type="entry name" value="YraN family protein"/>
    <property type="match status" value="1"/>
</dbReference>
<dbReference type="GO" id="GO:0003676">
    <property type="term" value="F:nucleic acid binding"/>
    <property type="evidence" value="ECO:0007669"/>
    <property type="project" value="InterPro"/>
</dbReference>
<reference evidence="3 4" key="1">
    <citation type="submission" date="2011-05" db="EMBL/GenBank/DDBJ databases">
        <authorList>
            <person name="Muzny D."/>
            <person name="Qin X."/>
            <person name="Deng J."/>
            <person name="Jiang H."/>
            <person name="Liu Y."/>
            <person name="Qu J."/>
            <person name="Song X.-Z."/>
            <person name="Zhang L."/>
            <person name="Thornton R."/>
            <person name="Coyle M."/>
            <person name="Francisco L."/>
            <person name="Jackson L."/>
            <person name="Javaid M."/>
            <person name="Korchina V."/>
            <person name="Kovar C."/>
            <person name="Mata R."/>
            <person name="Mathew T."/>
            <person name="Ngo R."/>
            <person name="Nguyen L."/>
            <person name="Nguyen N."/>
            <person name="Okwuonu G."/>
            <person name="Ongeri F."/>
            <person name="Pham C."/>
            <person name="Simmons D."/>
            <person name="Wilczek-Boney K."/>
            <person name="Hale W."/>
            <person name="Jakkamsetti A."/>
            <person name="Pham P."/>
            <person name="Ruth R."/>
            <person name="San Lucas F."/>
            <person name="Warren J."/>
            <person name="Zhang J."/>
            <person name="Zhao Z."/>
            <person name="Zhou C."/>
            <person name="Zhu D."/>
            <person name="Lee S."/>
            <person name="Bess C."/>
            <person name="Blankenburg K."/>
            <person name="Forbes L."/>
            <person name="Fu Q."/>
            <person name="Gubbala S."/>
            <person name="Hirani K."/>
            <person name="Jayaseelan J.C."/>
            <person name="Lara F."/>
            <person name="Munidasa M."/>
            <person name="Palculict T."/>
            <person name="Patil S."/>
            <person name="Pu L.-L."/>
            <person name="Saada N."/>
            <person name="Tang L."/>
            <person name="Weissenberger G."/>
            <person name="Zhu Y."/>
            <person name="Hemphill L."/>
            <person name="Shang Y."/>
            <person name="Youmans B."/>
            <person name="Ayvaz T."/>
            <person name="Ross M."/>
            <person name="Santibanez J."/>
            <person name="Aqrawi P."/>
            <person name="Gross S."/>
            <person name="Joshi V."/>
            <person name="Fowler G."/>
            <person name="Nazareth L."/>
            <person name="Reid J."/>
            <person name="Worley K."/>
            <person name="Petrosino J."/>
            <person name="Highlander S."/>
            <person name="Gibbs R."/>
        </authorList>
    </citation>
    <scope>NUCLEOTIDE SEQUENCE [LARGE SCALE GENOMIC DNA]</scope>
    <source>
        <strain evidence="3 4">871</strain>
    </source>
</reference>
<dbReference type="InterPro" id="IPR011856">
    <property type="entry name" value="tRNA_endonuc-like_dom_sf"/>
</dbReference>
<organism evidence="3 4">
    <name type="scientific">Neisseria shayeganii 871</name>
    <dbReference type="NCBI Taxonomy" id="1032488"/>
    <lineage>
        <taxon>Bacteria</taxon>
        <taxon>Pseudomonadati</taxon>
        <taxon>Pseudomonadota</taxon>
        <taxon>Betaproteobacteria</taxon>
        <taxon>Neisseriales</taxon>
        <taxon>Neisseriaceae</taxon>
        <taxon>Neisseria</taxon>
    </lineage>
</organism>
<dbReference type="Gene3D" id="3.40.1350.10">
    <property type="match status" value="1"/>
</dbReference>
<dbReference type="PANTHER" id="PTHR34039:SF1">
    <property type="entry name" value="UPF0102 PROTEIN YRAN"/>
    <property type="match status" value="1"/>
</dbReference>
<dbReference type="EMBL" id="AGAY01000026">
    <property type="protein sequence ID" value="EGY53011.1"/>
    <property type="molecule type" value="Genomic_DNA"/>
</dbReference>
<keyword evidence="3" id="KW-0255">Endonuclease</keyword>
<keyword evidence="3" id="KW-0540">Nuclease</keyword>
<dbReference type="HOGENOM" id="CLU_115353_2_3_4"/>
<dbReference type="PANTHER" id="PTHR34039">
    <property type="entry name" value="UPF0102 PROTEIN YRAN"/>
    <property type="match status" value="1"/>
</dbReference>
<keyword evidence="3" id="KW-0378">Hydrolase</keyword>
<accession>G4CGQ8</accession>
<comment type="caution">
    <text evidence="3">The sequence shown here is derived from an EMBL/GenBank/DDBJ whole genome shotgun (WGS) entry which is preliminary data.</text>
</comment>
<dbReference type="InterPro" id="IPR011335">
    <property type="entry name" value="Restrct_endonuc-II-like"/>
</dbReference>
<dbReference type="InterPro" id="IPR003509">
    <property type="entry name" value="UPF0102_YraN-like"/>
</dbReference>
<evidence type="ECO:0000256" key="2">
    <source>
        <dbReference type="HAMAP-Rule" id="MF_00048"/>
    </source>
</evidence>
<dbReference type="NCBIfam" id="NF009150">
    <property type="entry name" value="PRK12497.1-3"/>
    <property type="match status" value="1"/>
</dbReference>
<dbReference type="AlphaFoldDB" id="G4CGQ8"/>
<protein>
    <recommendedName>
        <fullName evidence="2">UPF0102 protein HMPREF9371_0797</fullName>
    </recommendedName>
</protein>
<evidence type="ECO:0000313" key="4">
    <source>
        <dbReference type="Proteomes" id="UP000003019"/>
    </source>
</evidence>
<dbReference type="GO" id="GO:0016787">
    <property type="term" value="F:hydrolase activity"/>
    <property type="evidence" value="ECO:0007669"/>
    <property type="project" value="UniProtKB-KW"/>
</dbReference>
<name>G4CGQ8_9NEIS</name>
<gene>
    <name evidence="3" type="ORF">HMPREF9371_0797</name>
</gene>
<comment type="similarity">
    <text evidence="1 2">Belongs to the UPF0102 family.</text>
</comment>
<dbReference type="CDD" id="cd20736">
    <property type="entry name" value="PoNe_Nuclease"/>
    <property type="match status" value="1"/>
</dbReference>
<proteinExistence type="inferred from homology"/>
<dbReference type="GO" id="GO:0004519">
    <property type="term" value="F:endonuclease activity"/>
    <property type="evidence" value="ECO:0007669"/>
    <property type="project" value="UniProtKB-KW"/>
</dbReference>
<keyword evidence="4" id="KW-1185">Reference proteome</keyword>
<dbReference type="Pfam" id="PF02021">
    <property type="entry name" value="UPF0102"/>
    <property type="match status" value="1"/>
</dbReference>